<evidence type="ECO:0000256" key="6">
    <source>
        <dbReference type="ARBA" id="ARBA00022490"/>
    </source>
</evidence>
<comment type="catalytic activity">
    <reaction evidence="12 14">
        <text>hydrolysis of (1-&gt;4)-alpha-D-glucosidic linkage in 4-alpha-D-[(1-&gt;4)-alpha-D-glucanosyl]n trehalose to yield trehalose and (1-&gt;4)-alpha-D-glucan.</text>
        <dbReference type="EC" id="3.2.1.141"/>
    </reaction>
</comment>
<dbReference type="SMART" id="SM00642">
    <property type="entry name" value="Aamy"/>
    <property type="match status" value="1"/>
</dbReference>
<dbReference type="InterPro" id="IPR022567">
    <property type="entry name" value="DUF3459"/>
</dbReference>
<dbReference type="PANTHER" id="PTHR43651">
    <property type="entry name" value="1,4-ALPHA-GLUCAN-BRANCHING ENZYME"/>
    <property type="match status" value="1"/>
</dbReference>
<dbReference type="SUPFAM" id="SSF81296">
    <property type="entry name" value="E set domains"/>
    <property type="match status" value="1"/>
</dbReference>
<dbReference type="InterPro" id="IPR017853">
    <property type="entry name" value="GH"/>
</dbReference>
<evidence type="ECO:0000256" key="1">
    <source>
        <dbReference type="ARBA" id="ARBA00004496"/>
    </source>
</evidence>
<keyword evidence="7 14" id="KW-0378">Hydrolase</keyword>
<accession>A0A2L2LJA3</accession>
<dbReference type="UniPathway" id="UPA00299"/>
<evidence type="ECO:0000313" key="19">
    <source>
        <dbReference type="Proteomes" id="UP000237717"/>
    </source>
</evidence>
<dbReference type="PANTHER" id="PTHR43651:SF11">
    <property type="entry name" value="MALTO-OLIGOSYLTREHALOSE TREHALOHYDROLASE"/>
    <property type="match status" value="1"/>
</dbReference>
<evidence type="ECO:0000256" key="8">
    <source>
        <dbReference type="ARBA" id="ARBA00023277"/>
    </source>
</evidence>
<keyword evidence="8" id="KW-0119">Carbohydrate metabolism</keyword>
<dbReference type="CDD" id="cd02853">
    <property type="entry name" value="E_set_MTHase_like_N"/>
    <property type="match status" value="1"/>
</dbReference>
<dbReference type="PIRSF" id="PIRSF006337">
    <property type="entry name" value="Trehalose_TreZ"/>
    <property type="match status" value="1"/>
</dbReference>
<dbReference type="EMBL" id="CP026925">
    <property type="protein sequence ID" value="AVH44425.1"/>
    <property type="molecule type" value="Genomic_DNA"/>
</dbReference>
<dbReference type="GO" id="GO:0005992">
    <property type="term" value="P:trehalose biosynthetic process"/>
    <property type="evidence" value="ECO:0007669"/>
    <property type="project" value="UniProtKB-UniRule"/>
</dbReference>
<dbReference type="InterPro" id="IPR013780">
    <property type="entry name" value="Glyco_hydro_b"/>
</dbReference>
<dbReference type="AlphaFoldDB" id="A0A2L2LJA3"/>
<dbReference type="Pfam" id="PF00128">
    <property type="entry name" value="Alpha-amylase"/>
    <property type="match status" value="1"/>
</dbReference>
<dbReference type="EC" id="3.2.1.141" evidence="4 13"/>
<evidence type="ECO:0000256" key="10">
    <source>
        <dbReference type="ARBA" id="ARBA00032057"/>
    </source>
</evidence>
<dbReference type="Gene3D" id="1.10.10.760">
    <property type="entry name" value="E-set domains of sugar-utilizing enzymes"/>
    <property type="match status" value="1"/>
</dbReference>
<evidence type="ECO:0000256" key="14">
    <source>
        <dbReference type="PIRNR" id="PIRNR006337"/>
    </source>
</evidence>
<evidence type="ECO:0000256" key="12">
    <source>
        <dbReference type="ARBA" id="ARBA00034013"/>
    </source>
</evidence>
<keyword evidence="6" id="KW-0963">Cytoplasm</keyword>
<gene>
    <name evidence="18" type="primary">glgB</name>
    <name evidence="18" type="ORF">At1D1609_43820</name>
</gene>
<dbReference type="Gene3D" id="2.60.40.10">
    <property type="entry name" value="Immunoglobulins"/>
    <property type="match status" value="1"/>
</dbReference>
<evidence type="ECO:0000256" key="3">
    <source>
        <dbReference type="ARBA" id="ARBA00008061"/>
    </source>
</evidence>
<evidence type="ECO:0000256" key="13">
    <source>
        <dbReference type="NCBIfam" id="TIGR02402"/>
    </source>
</evidence>
<dbReference type="SUPFAM" id="SSF51445">
    <property type="entry name" value="(Trans)glycosidases"/>
    <property type="match status" value="1"/>
</dbReference>
<evidence type="ECO:0000256" key="7">
    <source>
        <dbReference type="ARBA" id="ARBA00022801"/>
    </source>
</evidence>
<feature type="site" description="Transition state stabilizer" evidence="16">
    <location>
        <position position="391"/>
    </location>
</feature>
<comment type="pathway">
    <text evidence="2 14">Glycan biosynthesis; trehalose biosynthesis.</text>
</comment>
<dbReference type="Pfam" id="PF11941">
    <property type="entry name" value="DUF3459"/>
    <property type="match status" value="1"/>
</dbReference>
<dbReference type="RefSeq" id="WP_233282698.1">
    <property type="nucleotide sequence ID" value="NZ_CP026925.1"/>
</dbReference>
<comment type="similarity">
    <text evidence="3 14">Belongs to the glycosyl hydrolase 13 family.</text>
</comment>
<dbReference type="GO" id="GO:0033942">
    <property type="term" value="F:4-alpha-D-(1-&gt;4)-alpha-D-glucanotrehalose trehalohydrolase activity"/>
    <property type="evidence" value="ECO:0007669"/>
    <property type="project" value="UniProtKB-EC"/>
</dbReference>
<evidence type="ECO:0000256" key="11">
    <source>
        <dbReference type="ARBA" id="ARBA00033284"/>
    </source>
</evidence>
<organism evidence="18 19">
    <name type="scientific">Agrobacterium tumefaciens</name>
    <dbReference type="NCBI Taxonomy" id="358"/>
    <lineage>
        <taxon>Bacteria</taxon>
        <taxon>Pseudomonadati</taxon>
        <taxon>Pseudomonadota</taxon>
        <taxon>Alphaproteobacteria</taxon>
        <taxon>Hyphomicrobiales</taxon>
        <taxon>Rhizobiaceae</taxon>
        <taxon>Rhizobium/Agrobacterium group</taxon>
        <taxon>Agrobacterium</taxon>
        <taxon>Agrobacterium tumefaciens complex</taxon>
    </lineage>
</organism>
<evidence type="ECO:0000256" key="2">
    <source>
        <dbReference type="ARBA" id="ARBA00005199"/>
    </source>
</evidence>
<keyword evidence="9 14" id="KW-0326">Glycosidase</keyword>
<dbReference type="CDD" id="cd11325">
    <property type="entry name" value="AmyAc_GTHase"/>
    <property type="match status" value="1"/>
</dbReference>
<name>A0A2L2LJA3_AGRTU</name>
<evidence type="ECO:0000256" key="15">
    <source>
        <dbReference type="PIRSR" id="PIRSR006337-1"/>
    </source>
</evidence>
<comment type="subcellular location">
    <subcellularLocation>
        <location evidence="1 15">Cytoplasm</location>
    </subcellularLocation>
</comment>
<sequence length="601" mass="67522">MMNAANYRKWGAQRNQSGETDFSIWAPASAAVKLWLNDEEFDMHTAGDGWHHITKPALPGDRYCFVLADRTRVADPASNQQQVGPLGPSLIVNHDFIWKNPDWKGRPWHETVVYELHVGTFTPEGTFAAAAEKLEYLADVGITAIELMPLATFAGSRGWGYDGVLQFSPQRDYGSPDELKAFIDQAHGHGIMVLLDVVYNHFGPAGNTLQAYAPAFFKKDETPWGPAPDFNRAEVRSFFLQNAFYWLETYRFDGLRIDAADHLAGGGGEVDFLIEMAREVKRTIRNRHVHLVIEDARNAASPMTPLTDGTVLIDAQWNDDFHHVVHVATTKEKGGIYGDFAALPYDKLCRSLATGFVYQGEPRPSRDFGSSGEPSDHLPPQRFVNFLHNHDQAGNRLRGERLRALIALPLFETLETILLLSPQTPLIFMGDDHGSANPFFFFSDHPDDDREQEIENRLKQAEMFQGKLPPNARQVVRDPNDPHTMQLSTLNWQGAETTDGKLARARMTALLSKRRWHIWPLLCSHFEKGVLLECQPKCLAIDWHFKMGRLQVRANLSANTCELPPVKGKLLHQYGSINNTNYGGYAAQFAVEGPHSVQIST</sequence>
<evidence type="ECO:0000256" key="9">
    <source>
        <dbReference type="ARBA" id="ARBA00023295"/>
    </source>
</evidence>
<evidence type="ECO:0000256" key="16">
    <source>
        <dbReference type="PIRSR" id="PIRSR006337-3"/>
    </source>
</evidence>
<evidence type="ECO:0000256" key="4">
    <source>
        <dbReference type="ARBA" id="ARBA00012268"/>
    </source>
</evidence>
<dbReference type="InterPro" id="IPR014756">
    <property type="entry name" value="Ig_E-set"/>
</dbReference>
<dbReference type="InterPro" id="IPR044901">
    <property type="entry name" value="Trehalose_TreZ_E-set_sf"/>
</dbReference>
<evidence type="ECO:0000259" key="17">
    <source>
        <dbReference type="SMART" id="SM00642"/>
    </source>
</evidence>
<dbReference type="Gene3D" id="3.20.20.80">
    <property type="entry name" value="Glycosidases"/>
    <property type="match status" value="1"/>
</dbReference>
<dbReference type="NCBIfam" id="TIGR02402">
    <property type="entry name" value="trehalose_TreZ"/>
    <property type="match status" value="1"/>
</dbReference>
<evidence type="ECO:0000256" key="5">
    <source>
        <dbReference type="ARBA" id="ARBA00015938"/>
    </source>
</evidence>
<feature type="active site" description="Nucleophile" evidence="15">
    <location>
        <position position="258"/>
    </location>
</feature>
<proteinExistence type="inferred from homology"/>
<protein>
    <recommendedName>
        <fullName evidence="5 13">Malto-oligosyltrehalose trehalohydrolase</fullName>
        <shortName evidence="14">MTHase</shortName>
        <ecNumber evidence="4 13">3.2.1.141</ecNumber>
    </recommendedName>
    <alternativeName>
        <fullName evidence="11 14">4-alpha-D-((1-&gt;4)-alpha-D-glucano)trehalose trehalohydrolase</fullName>
    </alternativeName>
    <alternativeName>
        <fullName evidence="10 14">Maltooligosyl trehalose trehalohydrolase</fullName>
    </alternativeName>
</protein>
<dbReference type="InterPro" id="IPR013783">
    <property type="entry name" value="Ig-like_fold"/>
</dbReference>
<dbReference type="InterPro" id="IPR006047">
    <property type="entry name" value="GH13_cat_dom"/>
</dbReference>
<dbReference type="Gene3D" id="2.60.40.1180">
    <property type="entry name" value="Golgi alpha-mannosidase II"/>
    <property type="match status" value="1"/>
</dbReference>
<dbReference type="Proteomes" id="UP000237717">
    <property type="component" value="Chromosome II"/>
</dbReference>
<dbReference type="InterPro" id="IPR012768">
    <property type="entry name" value="Trehalose_TreZ"/>
</dbReference>
<dbReference type="GO" id="GO:0005737">
    <property type="term" value="C:cytoplasm"/>
    <property type="evidence" value="ECO:0007669"/>
    <property type="project" value="UniProtKB-SubCell"/>
</dbReference>
<feature type="active site" description="Proton donor" evidence="15">
    <location>
        <position position="294"/>
    </location>
</feature>
<evidence type="ECO:0000313" key="18">
    <source>
        <dbReference type="EMBL" id="AVH44425.1"/>
    </source>
</evidence>
<reference evidence="18 19" key="1">
    <citation type="submission" date="2018-02" db="EMBL/GenBank/DDBJ databases">
        <title>Complete genome sequence of Agrobacterium tumefaciens 1D1609.</title>
        <authorList>
            <person name="Cho S.-T."/>
            <person name="Haryono M."/>
            <person name="Chang H.-H."/>
            <person name="Santos M.N."/>
            <person name="Lai E.-M."/>
            <person name="Kuo C.-H."/>
        </authorList>
    </citation>
    <scope>NUCLEOTIDE SEQUENCE [LARGE SCALE GENOMIC DNA]</scope>
    <source>
        <strain evidence="18 19">1D1609</strain>
    </source>
</reference>
<feature type="domain" description="Glycosyl hydrolase family 13 catalytic" evidence="17">
    <location>
        <begin position="90"/>
        <end position="467"/>
    </location>
</feature>